<keyword evidence="7" id="KW-1015">Disulfide bond</keyword>
<dbReference type="InterPro" id="IPR008197">
    <property type="entry name" value="WAP_dom"/>
</dbReference>
<dbReference type="Pfam" id="PF00095">
    <property type="entry name" value="WAP"/>
    <property type="match status" value="1"/>
</dbReference>
<evidence type="ECO:0000256" key="8">
    <source>
        <dbReference type="SAM" id="SignalP"/>
    </source>
</evidence>
<evidence type="ECO:0000256" key="3">
    <source>
        <dbReference type="ARBA" id="ARBA00022529"/>
    </source>
</evidence>
<dbReference type="PANTHER" id="PTHR19441">
    <property type="entry name" value="WHEY ACDIC PROTEIN WAP"/>
    <property type="match status" value="1"/>
</dbReference>
<organism evidence="10 11">
    <name type="scientific">Bos mutus</name>
    <name type="common">wild yak</name>
    <dbReference type="NCBI Taxonomy" id="72004"/>
    <lineage>
        <taxon>Eukaryota</taxon>
        <taxon>Metazoa</taxon>
        <taxon>Chordata</taxon>
        <taxon>Craniata</taxon>
        <taxon>Vertebrata</taxon>
        <taxon>Euteleostomi</taxon>
        <taxon>Mammalia</taxon>
        <taxon>Eutheria</taxon>
        <taxon>Laurasiatheria</taxon>
        <taxon>Artiodactyla</taxon>
        <taxon>Ruminantia</taxon>
        <taxon>Pecora</taxon>
        <taxon>Bovidae</taxon>
        <taxon>Bovinae</taxon>
        <taxon>Bos</taxon>
    </lineage>
</organism>
<feature type="chain" id="PRO_5025523820" description="WAP domain-containing protein" evidence="8">
    <location>
        <begin position="25"/>
        <end position="114"/>
    </location>
</feature>
<keyword evidence="6" id="KW-0044">Antibiotic</keyword>
<proteinExistence type="predicted"/>
<comment type="subcellular location">
    <subcellularLocation>
        <location evidence="1">Secreted</location>
    </subcellularLocation>
</comment>
<name>A0A6B0R902_9CETA</name>
<dbReference type="InterPro" id="IPR036645">
    <property type="entry name" value="Elafin-like_sf"/>
</dbReference>
<protein>
    <recommendedName>
        <fullName evidence="9">WAP domain-containing protein</fullName>
    </recommendedName>
</protein>
<evidence type="ECO:0000313" key="10">
    <source>
        <dbReference type="EMBL" id="MXQ86698.1"/>
    </source>
</evidence>
<dbReference type="FunFam" id="4.10.75.10:FF:000001">
    <property type="entry name" value="Anosmin 1"/>
    <property type="match status" value="1"/>
</dbReference>
<feature type="domain" description="WAP" evidence="9">
    <location>
        <begin position="27"/>
        <end position="75"/>
    </location>
</feature>
<dbReference type="GO" id="GO:0004867">
    <property type="term" value="F:serine-type endopeptidase inhibitor activity"/>
    <property type="evidence" value="ECO:0007669"/>
    <property type="project" value="TreeGrafter"/>
</dbReference>
<dbReference type="PROSITE" id="PS51390">
    <property type="entry name" value="WAP"/>
    <property type="match status" value="1"/>
</dbReference>
<evidence type="ECO:0000256" key="7">
    <source>
        <dbReference type="ARBA" id="ARBA00023157"/>
    </source>
</evidence>
<keyword evidence="11" id="KW-1185">Reference proteome</keyword>
<dbReference type="PRINTS" id="PR00003">
    <property type="entry name" value="4DISULPHCORE"/>
</dbReference>
<evidence type="ECO:0000256" key="2">
    <source>
        <dbReference type="ARBA" id="ARBA00022525"/>
    </source>
</evidence>
<evidence type="ECO:0000256" key="5">
    <source>
        <dbReference type="ARBA" id="ARBA00022729"/>
    </source>
</evidence>
<reference evidence="10" key="1">
    <citation type="submission" date="2019-10" db="EMBL/GenBank/DDBJ databases">
        <title>The sequence and de novo assembly of the wild yak genome.</title>
        <authorList>
            <person name="Liu Y."/>
        </authorList>
    </citation>
    <scope>NUCLEOTIDE SEQUENCE [LARGE SCALE GENOMIC DNA]</scope>
    <source>
        <strain evidence="10">WY2019</strain>
    </source>
</reference>
<dbReference type="GO" id="GO:0045087">
    <property type="term" value="P:innate immune response"/>
    <property type="evidence" value="ECO:0007669"/>
    <property type="project" value="TreeGrafter"/>
</dbReference>
<dbReference type="EMBL" id="VBQZ03000034">
    <property type="protein sequence ID" value="MXQ86698.1"/>
    <property type="molecule type" value="Genomic_DNA"/>
</dbReference>
<gene>
    <name evidence="10" type="ORF">E5288_WYG013021</name>
</gene>
<evidence type="ECO:0000256" key="4">
    <source>
        <dbReference type="ARBA" id="ARBA00022690"/>
    </source>
</evidence>
<comment type="caution">
    <text evidence="10">The sequence shown here is derived from an EMBL/GenBank/DDBJ whole genome shotgun (WGS) entry which is preliminary data.</text>
</comment>
<keyword evidence="2" id="KW-0964">Secreted</keyword>
<feature type="signal peptide" evidence="8">
    <location>
        <begin position="1"/>
        <end position="24"/>
    </location>
</feature>
<evidence type="ECO:0000256" key="1">
    <source>
        <dbReference type="ARBA" id="ARBA00004613"/>
    </source>
</evidence>
<dbReference type="InterPro" id="IPR050514">
    <property type="entry name" value="WAP_four-disulfide_core"/>
</dbReference>
<keyword evidence="3" id="KW-0929">Antimicrobial</keyword>
<dbReference type="Proteomes" id="UP000322234">
    <property type="component" value="Unassembled WGS sequence"/>
</dbReference>
<dbReference type="SUPFAM" id="SSF57256">
    <property type="entry name" value="Elafin-like"/>
    <property type="match status" value="1"/>
</dbReference>
<sequence>MKLSGLFPFMLLALGSLALWAVEGAENALKAGACPPRKTTQCLGDEKPKCRSDWQCPHKKKCCLDTCGTECLDPVNVTNPGEKVEELVGRSGTKDTALGRRGWVLPGHLFAKKC</sequence>
<keyword evidence="5 8" id="KW-0732">Signal</keyword>
<dbReference type="SMART" id="SM00217">
    <property type="entry name" value="WAP"/>
    <property type="match status" value="1"/>
</dbReference>
<evidence type="ECO:0000256" key="6">
    <source>
        <dbReference type="ARBA" id="ARBA00023022"/>
    </source>
</evidence>
<evidence type="ECO:0000313" key="11">
    <source>
        <dbReference type="Proteomes" id="UP000322234"/>
    </source>
</evidence>
<dbReference type="GO" id="GO:0019731">
    <property type="term" value="P:antibacterial humoral response"/>
    <property type="evidence" value="ECO:0007669"/>
    <property type="project" value="TreeGrafter"/>
</dbReference>
<dbReference type="PANTHER" id="PTHR19441:SF44">
    <property type="entry name" value="ANTILEUKOPROTEINASE"/>
    <property type="match status" value="1"/>
</dbReference>
<dbReference type="Gene3D" id="4.10.75.10">
    <property type="entry name" value="Elafin-like"/>
    <property type="match status" value="1"/>
</dbReference>
<keyword evidence="4" id="KW-0646">Protease inhibitor</keyword>
<evidence type="ECO:0000259" key="9">
    <source>
        <dbReference type="PROSITE" id="PS51390"/>
    </source>
</evidence>
<dbReference type="GO" id="GO:0005615">
    <property type="term" value="C:extracellular space"/>
    <property type="evidence" value="ECO:0007669"/>
    <property type="project" value="TreeGrafter"/>
</dbReference>
<accession>A0A6B0R902</accession>
<dbReference type="AlphaFoldDB" id="A0A6B0R902"/>